<organism evidence="1 2">
    <name type="scientific">Pholiota conissans</name>
    <dbReference type="NCBI Taxonomy" id="109636"/>
    <lineage>
        <taxon>Eukaryota</taxon>
        <taxon>Fungi</taxon>
        <taxon>Dikarya</taxon>
        <taxon>Basidiomycota</taxon>
        <taxon>Agaricomycotina</taxon>
        <taxon>Agaricomycetes</taxon>
        <taxon>Agaricomycetidae</taxon>
        <taxon>Agaricales</taxon>
        <taxon>Agaricineae</taxon>
        <taxon>Strophariaceae</taxon>
        <taxon>Pholiota</taxon>
    </lineage>
</organism>
<comment type="caution">
    <text evidence="1">The sequence shown here is derived from an EMBL/GenBank/DDBJ whole genome shotgun (WGS) entry which is preliminary data.</text>
</comment>
<evidence type="ECO:0000313" key="2">
    <source>
        <dbReference type="Proteomes" id="UP000807469"/>
    </source>
</evidence>
<evidence type="ECO:0000313" key="1">
    <source>
        <dbReference type="EMBL" id="KAF9475873.1"/>
    </source>
</evidence>
<sequence length="540" mass="61312">MLESTVKDSSVSKLGCDILWSIFSINSFSYGEHSNDRSPLWTTRKCSQVCSLWREIILRSSSIWGNCIDIDHLTQDQDEWRDEVLRRTGNALMAVYSDHVYVDEDTKEAGFLVNLIENHWERIKILRIALSSADVINTHGVWAALGRPAPHLQAFSVRYDDTERPILRPPGFRLFADDAPVLTEFYIASPIDTSNLFETLPVPPFLFTTRLRTLHLCQAAEVPPDDILAVCEQIPNLEELGVRLNGASSSTSSPSGRKRINLPRLSEMPYNRSSGMKSHETTAKILKDFGRILTQYVDGVFIHRQGVRSLELTLLIELLGCTTSLNPHSAKFILGPEFAIDQLPYDVIGSTINAFSSFSFPETVKQLQVSLFEISDDYRDIGVDHLQFSGDHSVIYASLGRLFSSLESITELDVGTDTLKSIVKIWEMQLAKSLFPWLDVIYLHRYIDDETDLRFLGPFFARPKRNEVYETIDFTKSYIEGESQQFGDLRFLEEFTGMMVVWVQDNQLTKQADGNVLNLSKTKISRADGTDYRDEHVNVT</sequence>
<reference evidence="1" key="1">
    <citation type="submission" date="2020-11" db="EMBL/GenBank/DDBJ databases">
        <authorList>
            <consortium name="DOE Joint Genome Institute"/>
            <person name="Ahrendt S."/>
            <person name="Riley R."/>
            <person name="Andreopoulos W."/>
            <person name="Labutti K."/>
            <person name="Pangilinan J."/>
            <person name="Ruiz-Duenas F.J."/>
            <person name="Barrasa J.M."/>
            <person name="Sanchez-Garcia M."/>
            <person name="Camarero S."/>
            <person name="Miyauchi S."/>
            <person name="Serrano A."/>
            <person name="Linde D."/>
            <person name="Babiker R."/>
            <person name="Drula E."/>
            <person name="Ayuso-Fernandez I."/>
            <person name="Pacheco R."/>
            <person name="Padilla G."/>
            <person name="Ferreira P."/>
            <person name="Barriuso J."/>
            <person name="Kellner H."/>
            <person name="Castanera R."/>
            <person name="Alfaro M."/>
            <person name="Ramirez L."/>
            <person name="Pisabarro A.G."/>
            <person name="Kuo A."/>
            <person name="Tritt A."/>
            <person name="Lipzen A."/>
            <person name="He G."/>
            <person name="Yan M."/>
            <person name="Ng V."/>
            <person name="Cullen D."/>
            <person name="Martin F."/>
            <person name="Rosso M.-N."/>
            <person name="Henrissat B."/>
            <person name="Hibbett D."/>
            <person name="Martinez A.T."/>
            <person name="Grigoriev I.V."/>
        </authorList>
    </citation>
    <scope>NUCLEOTIDE SEQUENCE</scope>
    <source>
        <strain evidence="1">CIRM-BRFM 674</strain>
    </source>
</reference>
<dbReference type="OrthoDB" id="2985369at2759"/>
<gene>
    <name evidence="1" type="ORF">BDN70DRAFT_897805</name>
</gene>
<dbReference type="Proteomes" id="UP000807469">
    <property type="component" value="Unassembled WGS sequence"/>
</dbReference>
<keyword evidence="2" id="KW-1185">Reference proteome</keyword>
<name>A0A9P5YVH3_9AGAR</name>
<accession>A0A9P5YVH3</accession>
<dbReference type="EMBL" id="MU155315">
    <property type="protein sequence ID" value="KAF9475873.1"/>
    <property type="molecule type" value="Genomic_DNA"/>
</dbReference>
<evidence type="ECO:0008006" key="3">
    <source>
        <dbReference type="Google" id="ProtNLM"/>
    </source>
</evidence>
<dbReference type="AlphaFoldDB" id="A0A9P5YVH3"/>
<proteinExistence type="predicted"/>
<protein>
    <recommendedName>
        <fullName evidence="3">F-box domain-containing protein</fullName>
    </recommendedName>
</protein>